<gene>
    <name evidence="4" type="ORF">D3876_12185</name>
</gene>
<comment type="caution">
    <text evidence="4">The sequence shown here is derived from an EMBL/GenBank/DDBJ whole genome shotgun (WGS) entry which is preliminary data.</text>
</comment>
<dbReference type="NCBIfam" id="TIGR02281">
    <property type="entry name" value="clan_AA_DTGA"/>
    <property type="match status" value="1"/>
</dbReference>
<dbReference type="InterPro" id="IPR001995">
    <property type="entry name" value="Peptidase_A2_cat"/>
</dbReference>
<dbReference type="Gene3D" id="2.40.70.10">
    <property type="entry name" value="Acid Proteases"/>
    <property type="match status" value="1"/>
</dbReference>
<dbReference type="InterPro" id="IPR011969">
    <property type="entry name" value="Clan_AA_Asp_peptidase_C"/>
</dbReference>
<dbReference type="EMBL" id="QYUM01000003">
    <property type="protein sequence ID" value="RJF90922.1"/>
    <property type="molecule type" value="Genomic_DNA"/>
</dbReference>
<dbReference type="EC" id="3.4.23.-" evidence="4"/>
<dbReference type="SUPFAM" id="SSF50630">
    <property type="entry name" value="Acid proteases"/>
    <property type="match status" value="1"/>
</dbReference>
<accession>A0A418WLQ9</accession>
<feature type="domain" description="Peptidase A2" evidence="3">
    <location>
        <begin position="75"/>
        <end position="154"/>
    </location>
</feature>
<dbReference type="InterPro" id="IPR021109">
    <property type="entry name" value="Peptidase_aspartic_dom_sf"/>
</dbReference>
<dbReference type="CDD" id="cd05483">
    <property type="entry name" value="retropepsin_like_bacteria"/>
    <property type="match status" value="1"/>
</dbReference>
<dbReference type="PROSITE" id="PS00141">
    <property type="entry name" value="ASP_PROTEASE"/>
    <property type="match status" value="1"/>
</dbReference>
<proteinExistence type="predicted"/>
<dbReference type="AlphaFoldDB" id="A0A418WLQ9"/>
<organism evidence="4 5">
    <name type="scientific">Sphingomonas cavernae</name>
    <dbReference type="NCBI Taxonomy" id="2320861"/>
    <lineage>
        <taxon>Bacteria</taxon>
        <taxon>Pseudomonadati</taxon>
        <taxon>Pseudomonadota</taxon>
        <taxon>Alphaproteobacteria</taxon>
        <taxon>Sphingomonadales</taxon>
        <taxon>Sphingomonadaceae</taxon>
        <taxon>Sphingomonas</taxon>
    </lineage>
</organism>
<dbReference type="InterPro" id="IPR001969">
    <property type="entry name" value="Aspartic_peptidase_AS"/>
</dbReference>
<protein>
    <submittedName>
        <fullName evidence="4">TIGR02281 family clan AA aspartic protease</fullName>
        <ecNumber evidence="4">3.4.23.-</ecNumber>
    </submittedName>
</protein>
<dbReference type="GO" id="GO:0004190">
    <property type="term" value="F:aspartic-type endopeptidase activity"/>
    <property type="evidence" value="ECO:0007669"/>
    <property type="project" value="InterPro"/>
</dbReference>
<evidence type="ECO:0000259" key="3">
    <source>
        <dbReference type="PROSITE" id="PS50175"/>
    </source>
</evidence>
<keyword evidence="5" id="KW-1185">Reference proteome</keyword>
<evidence type="ECO:0000256" key="1">
    <source>
        <dbReference type="ARBA" id="ARBA00022801"/>
    </source>
</evidence>
<dbReference type="GO" id="GO:0006508">
    <property type="term" value="P:proteolysis"/>
    <property type="evidence" value="ECO:0007669"/>
    <property type="project" value="UniProtKB-KW"/>
</dbReference>
<dbReference type="InterPro" id="IPR034122">
    <property type="entry name" value="Retropepsin-like_bacterial"/>
</dbReference>
<keyword evidence="2" id="KW-0812">Transmembrane</keyword>
<dbReference type="OrthoDB" id="7595324at2"/>
<dbReference type="Pfam" id="PF13975">
    <property type="entry name" value="gag-asp_proteas"/>
    <property type="match status" value="1"/>
</dbReference>
<evidence type="ECO:0000313" key="5">
    <source>
        <dbReference type="Proteomes" id="UP000286100"/>
    </source>
</evidence>
<evidence type="ECO:0000256" key="2">
    <source>
        <dbReference type="SAM" id="Phobius"/>
    </source>
</evidence>
<keyword evidence="2" id="KW-0472">Membrane</keyword>
<keyword evidence="1 4" id="KW-0378">Hydrolase</keyword>
<dbReference type="PROSITE" id="PS50175">
    <property type="entry name" value="ASP_PROT_RETROV"/>
    <property type="match status" value="1"/>
</dbReference>
<sequence>MSWGAGVNGKHLIGTGIGLGFAAIAVVLGINHFANAEGGAKPAAAPVDERVAAVRVNLADDQTYYLTAKVNGVPIRFLVDTGATITVLRLVDAQKAGIALRASDFTGDVEGIDGHAAVAEIVINRLEAGEILVSNIEADVDQGALDVSLLGQNFLSRLERIVIEDGVMTLQGKPAM</sequence>
<keyword evidence="4" id="KW-0645">Protease</keyword>
<reference evidence="4 5" key="1">
    <citation type="submission" date="2018-09" db="EMBL/GenBank/DDBJ databases">
        <authorList>
            <person name="Zhu H."/>
        </authorList>
    </citation>
    <scope>NUCLEOTIDE SEQUENCE [LARGE SCALE GENOMIC DNA]</scope>
    <source>
        <strain evidence="4 5">K2R01-6</strain>
    </source>
</reference>
<name>A0A418WLQ9_9SPHN</name>
<evidence type="ECO:0000313" key="4">
    <source>
        <dbReference type="EMBL" id="RJF90922.1"/>
    </source>
</evidence>
<dbReference type="Proteomes" id="UP000286100">
    <property type="component" value="Unassembled WGS sequence"/>
</dbReference>
<feature type="transmembrane region" description="Helical" evidence="2">
    <location>
        <begin position="12"/>
        <end position="34"/>
    </location>
</feature>
<keyword evidence="2" id="KW-1133">Transmembrane helix</keyword>